<organism evidence="1 2">
    <name type="scientific">Orchesella dallaii</name>
    <dbReference type="NCBI Taxonomy" id="48710"/>
    <lineage>
        <taxon>Eukaryota</taxon>
        <taxon>Metazoa</taxon>
        <taxon>Ecdysozoa</taxon>
        <taxon>Arthropoda</taxon>
        <taxon>Hexapoda</taxon>
        <taxon>Collembola</taxon>
        <taxon>Entomobryomorpha</taxon>
        <taxon>Entomobryoidea</taxon>
        <taxon>Orchesellidae</taxon>
        <taxon>Orchesellinae</taxon>
        <taxon>Orchesella</taxon>
    </lineage>
</organism>
<dbReference type="Proteomes" id="UP001642540">
    <property type="component" value="Unassembled WGS sequence"/>
</dbReference>
<proteinExistence type="predicted"/>
<dbReference type="SUPFAM" id="SSF56436">
    <property type="entry name" value="C-type lectin-like"/>
    <property type="match status" value="1"/>
</dbReference>
<accession>A0ABP1QG93</accession>
<reference evidence="1 2" key="1">
    <citation type="submission" date="2024-08" db="EMBL/GenBank/DDBJ databases">
        <authorList>
            <person name="Cucini C."/>
            <person name="Frati F."/>
        </authorList>
    </citation>
    <scope>NUCLEOTIDE SEQUENCE [LARGE SCALE GENOMIC DNA]</scope>
</reference>
<dbReference type="InterPro" id="IPR016186">
    <property type="entry name" value="C-type_lectin-like/link_sf"/>
</dbReference>
<name>A0ABP1QG93_9HEXA</name>
<comment type="caution">
    <text evidence="1">The sequence shown here is derived from an EMBL/GenBank/DDBJ whole genome shotgun (WGS) entry which is preliminary data.</text>
</comment>
<evidence type="ECO:0000313" key="1">
    <source>
        <dbReference type="EMBL" id="CAL8102326.1"/>
    </source>
</evidence>
<protein>
    <recommendedName>
        <fullName evidence="3">C-type lectin domain-containing protein</fullName>
    </recommendedName>
</protein>
<dbReference type="InterPro" id="IPR016187">
    <property type="entry name" value="CTDL_fold"/>
</dbReference>
<evidence type="ECO:0000313" key="2">
    <source>
        <dbReference type="Proteomes" id="UP001642540"/>
    </source>
</evidence>
<dbReference type="EMBL" id="CAXLJM020000033">
    <property type="protein sequence ID" value="CAL8102326.1"/>
    <property type="molecule type" value="Genomic_DNA"/>
</dbReference>
<gene>
    <name evidence="1" type="ORF">ODALV1_LOCUS11115</name>
</gene>
<dbReference type="Gene3D" id="3.10.100.10">
    <property type="entry name" value="Mannose-Binding Protein A, subunit A"/>
    <property type="match status" value="1"/>
</dbReference>
<evidence type="ECO:0008006" key="3">
    <source>
        <dbReference type="Google" id="ProtNLM"/>
    </source>
</evidence>
<sequence>MDSYTADFYEAANSQCAKLGLTIATIRTDCEYGVFDRWFKVNYPTTYSVWIGAVRFGDDAIWYPSKEPVDFSGFGFRYIPGPYPGYSPVPYPWINCVTVSRNCQPFSAGPTNPCTQTATKPDLQFLYQDCRDKRMRIVCEEPCNMPDEY</sequence>
<keyword evidence="2" id="KW-1185">Reference proteome</keyword>